<keyword evidence="3" id="KW-1185">Reference proteome</keyword>
<dbReference type="EMBL" id="CM017612">
    <property type="protein sequence ID" value="TYI36449.1"/>
    <property type="molecule type" value="Genomic_DNA"/>
</dbReference>
<feature type="region of interest" description="Disordered" evidence="1">
    <location>
        <begin position="162"/>
        <end position="205"/>
    </location>
</feature>
<dbReference type="AlphaFoldDB" id="A0A5D2R6X2"/>
<evidence type="ECO:0000313" key="2">
    <source>
        <dbReference type="EMBL" id="TYI36449.1"/>
    </source>
</evidence>
<accession>A0A5D2R6X2</accession>
<protein>
    <submittedName>
        <fullName evidence="2">Uncharacterized protein</fullName>
    </submittedName>
</protein>
<name>A0A5D2R6X2_GOSTO</name>
<gene>
    <name evidence="2" type="ORF">ES332_A03G142100v1</name>
</gene>
<dbReference type="Proteomes" id="UP000322667">
    <property type="component" value="Chromosome A03"/>
</dbReference>
<feature type="compositionally biased region" description="Basic and acidic residues" evidence="1">
    <location>
        <begin position="162"/>
        <end position="200"/>
    </location>
</feature>
<proteinExistence type="predicted"/>
<evidence type="ECO:0000256" key="1">
    <source>
        <dbReference type="SAM" id="MobiDB-lite"/>
    </source>
</evidence>
<evidence type="ECO:0000313" key="3">
    <source>
        <dbReference type="Proteomes" id="UP000322667"/>
    </source>
</evidence>
<reference evidence="2 3" key="1">
    <citation type="submission" date="2019-07" db="EMBL/GenBank/DDBJ databases">
        <title>WGS assembly of Gossypium tomentosum.</title>
        <authorList>
            <person name="Chen Z.J."/>
            <person name="Sreedasyam A."/>
            <person name="Ando A."/>
            <person name="Song Q."/>
            <person name="De L."/>
            <person name="Hulse-Kemp A."/>
            <person name="Ding M."/>
            <person name="Ye W."/>
            <person name="Kirkbride R."/>
            <person name="Jenkins J."/>
            <person name="Plott C."/>
            <person name="Lovell J."/>
            <person name="Lin Y.-M."/>
            <person name="Vaughn R."/>
            <person name="Liu B."/>
            <person name="Li W."/>
            <person name="Simpson S."/>
            <person name="Scheffler B."/>
            <person name="Saski C."/>
            <person name="Grover C."/>
            <person name="Hu G."/>
            <person name="Conover J."/>
            <person name="Carlson J."/>
            <person name="Shu S."/>
            <person name="Boston L."/>
            <person name="Williams M."/>
            <person name="Peterson D."/>
            <person name="Mcgee K."/>
            <person name="Jones D."/>
            <person name="Wendel J."/>
            <person name="Stelly D."/>
            <person name="Grimwood J."/>
            <person name="Schmutz J."/>
        </authorList>
    </citation>
    <scope>NUCLEOTIDE SEQUENCE [LARGE SCALE GENOMIC DNA]</scope>
    <source>
        <strain evidence="2">7179.01</strain>
    </source>
</reference>
<sequence length="213" mass="24264">MRVSRCHRSTKVDNKSYHRSKVRINAADPNPANFKYGIRPKPPLFRIRLPSPPIIPHSNDVRLSDATRNFNSPSHFILLVSSPPNLLPLRVHLLSPPIIPLRPCSTLRSGAKLQHILSCNGKWNVEESAETSIIIFTLCGSYIICYHCEIVQVPKKEMSREKEEAFQTKDDHGESRIQKKELECEEQGGKNKHDTGKMRDPFLPPSNWVIVTI</sequence>
<organism evidence="2 3">
    <name type="scientific">Gossypium tomentosum</name>
    <name type="common">Hawaiian cotton</name>
    <name type="synonym">Gossypium sandvicense</name>
    <dbReference type="NCBI Taxonomy" id="34277"/>
    <lineage>
        <taxon>Eukaryota</taxon>
        <taxon>Viridiplantae</taxon>
        <taxon>Streptophyta</taxon>
        <taxon>Embryophyta</taxon>
        <taxon>Tracheophyta</taxon>
        <taxon>Spermatophyta</taxon>
        <taxon>Magnoliopsida</taxon>
        <taxon>eudicotyledons</taxon>
        <taxon>Gunneridae</taxon>
        <taxon>Pentapetalae</taxon>
        <taxon>rosids</taxon>
        <taxon>malvids</taxon>
        <taxon>Malvales</taxon>
        <taxon>Malvaceae</taxon>
        <taxon>Malvoideae</taxon>
        <taxon>Gossypium</taxon>
    </lineage>
</organism>